<dbReference type="AlphaFoldDB" id="A0A183K4M1"/>
<evidence type="ECO:0000313" key="3">
    <source>
        <dbReference type="WBParaSite" id="SCUD_0000994101-mRNA-1"/>
    </source>
</evidence>
<evidence type="ECO:0000313" key="1">
    <source>
        <dbReference type="EMBL" id="VDP37769.1"/>
    </source>
</evidence>
<accession>A0A183K4M1</accession>
<dbReference type="Proteomes" id="UP000279833">
    <property type="component" value="Unassembled WGS sequence"/>
</dbReference>
<gene>
    <name evidence="1" type="ORF">SCUD_LOCUS9941</name>
</gene>
<dbReference type="EMBL" id="UZAK01033496">
    <property type="protein sequence ID" value="VDP37769.1"/>
    <property type="molecule type" value="Genomic_DNA"/>
</dbReference>
<reference evidence="3" key="1">
    <citation type="submission" date="2016-06" db="UniProtKB">
        <authorList>
            <consortium name="WormBaseParasite"/>
        </authorList>
    </citation>
    <scope>IDENTIFICATION</scope>
</reference>
<evidence type="ECO:0000313" key="2">
    <source>
        <dbReference type="Proteomes" id="UP000279833"/>
    </source>
</evidence>
<name>A0A183K4M1_9TREM</name>
<organism evidence="3">
    <name type="scientific">Schistosoma curassoni</name>
    <dbReference type="NCBI Taxonomy" id="6186"/>
    <lineage>
        <taxon>Eukaryota</taxon>
        <taxon>Metazoa</taxon>
        <taxon>Spiralia</taxon>
        <taxon>Lophotrochozoa</taxon>
        <taxon>Platyhelminthes</taxon>
        <taxon>Trematoda</taxon>
        <taxon>Digenea</taxon>
        <taxon>Strigeidida</taxon>
        <taxon>Schistosomatoidea</taxon>
        <taxon>Schistosomatidae</taxon>
        <taxon>Schistosoma</taxon>
    </lineage>
</organism>
<keyword evidence="2" id="KW-1185">Reference proteome</keyword>
<proteinExistence type="predicted"/>
<reference evidence="1 2" key="2">
    <citation type="submission" date="2018-11" db="EMBL/GenBank/DDBJ databases">
        <authorList>
            <consortium name="Pathogen Informatics"/>
        </authorList>
    </citation>
    <scope>NUCLEOTIDE SEQUENCE [LARGE SCALE GENOMIC DNA]</scope>
    <source>
        <strain evidence="1">Dakar</strain>
        <strain evidence="2">Dakar, Senegal</strain>
    </source>
</reference>
<dbReference type="WBParaSite" id="SCUD_0000994101-mRNA-1">
    <property type="protein sequence ID" value="SCUD_0000994101-mRNA-1"/>
    <property type="gene ID" value="SCUD_0000994101"/>
</dbReference>
<sequence length="83" mass="9440">MKADVIMVKLDEESGVVIMNKSDYKNEMESILSDESKFMADVDSDGLCKLERKINSNLMKLPKINAVNKKEFNLLEPLRFAVS</sequence>
<protein>
    <submittedName>
        <fullName evidence="3">DUF2693 domain-containing protein</fullName>
    </submittedName>
</protein>